<dbReference type="Proteomes" id="UP000276133">
    <property type="component" value="Unassembled WGS sequence"/>
</dbReference>
<feature type="region of interest" description="Disordered" evidence="1">
    <location>
        <begin position="1"/>
        <end position="22"/>
    </location>
</feature>
<keyword evidence="3" id="KW-1185">Reference proteome</keyword>
<name>A0A3M7R743_BRAPC</name>
<feature type="compositionally biased region" description="Basic and acidic residues" evidence="1">
    <location>
        <begin position="8"/>
        <end position="22"/>
    </location>
</feature>
<dbReference type="EMBL" id="REGN01004088">
    <property type="protein sequence ID" value="RNA19201.1"/>
    <property type="molecule type" value="Genomic_DNA"/>
</dbReference>
<organism evidence="2 3">
    <name type="scientific">Brachionus plicatilis</name>
    <name type="common">Marine rotifer</name>
    <name type="synonym">Brachionus muelleri</name>
    <dbReference type="NCBI Taxonomy" id="10195"/>
    <lineage>
        <taxon>Eukaryota</taxon>
        <taxon>Metazoa</taxon>
        <taxon>Spiralia</taxon>
        <taxon>Gnathifera</taxon>
        <taxon>Rotifera</taxon>
        <taxon>Eurotatoria</taxon>
        <taxon>Monogononta</taxon>
        <taxon>Pseudotrocha</taxon>
        <taxon>Ploima</taxon>
        <taxon>Brachionidae</taxon>
        <taxon>Brachionus</taxon>
    </lineage>
</organism>
<evidence type="ECO:0000313" key="2">
    <source>
        <dbReference type="EMBL" id="RNA19201.1"/>
    </source>
</evidence>
<evidence type="ECO:0000256" key="1">
    <source>
        <dbReference type="SAM" id="MobiDB-lite"/>
    </source>
</evidence>
<sequence length="141" mass="16506">MDLNPKINGDKFSKCSPPPDKEHELSLEMNTFYRLSGLNRTKRTSYNMNFIPFKEDLKETRLKNLSHSTNGSLQSILHPFESSVRTKVVLKPKSKLSVNDRYRIMNKNSNYKKETNNLSVKDLELLQNRNNLMLNNLKKNF</sequence>
<gene>
    <name evidence="2" type="ORF">BpHYR1_000256</name>
</gene>
<protein>
    <submittedName>
        <fullName evidence="2">Uncharacterized protein</fullName>
    </submittedName>
</protein>
<evidence type="ECO:0000313" key="3">
    <source>
        <dbReference type="Proteomes" id="UP000276133"/>
    </source>
</evidence>
<proteinExistence type="predicted"/>
<accession>A0A3M7R743</accession>
<reference evidence="2 3" key="1">
    <citation type="journal article" date="2018" name="Sci. Rep.">
        <title>Genomic signatures of local adaptation to the degree of environmental predictability in rotifers.</title>
        <authorList>
            <person name="Franch-Gras L."/>
            <person name="Hahn C."/>
            <person name="Garcia-Roger E.M."/>
            <person name="Carmona M.J."/>
            <person name="Serra M."/>
            <person name="Gomez A."/>
        </authorList>
    </citation>
    <scope>NUCLEOTIDE SEQUENCE [LARGE SCALE GENOMIC DNA]</scope>
    <source>
        <strain evidence="2">HYR1</strain>
    </source>
</reference>
<dbReference type="AlphaFoldDB" id="A0A3M7R743"/>
<comment type="caution">
    <text evidence="2">The sequence shown here is derived from an EMBL/GenBank/DDBJ whole genome shotgun (WGS) entry which is preliminary data.</text>
</comment>